<dbReference type="EMBL" id="JAHXPT010000013">
    <property type="protein sequence ID" value="MBW6411336.1"/>
    <property type="molecule type" value="Genomic_DNA"/>
</dbReference>
<name>A0ABS7ARQ1_9CLOT</name>
<organism evidence="1 2">
    <name type="scientific">Clostridium weizhouense</name>
    <dbReference type="NCBI Taxonomy" id="2859781"/>
    <lineage>
        <taxon>Bacteria</taxon>
        <taxon>Bacillati</taxon>
        <taxon>Bacillota</taxon>
        <taxon>Clostridia</taxon>
        <taxon>Eubacteriales</taxon>
        <taxon>Clostridiaceae</taxon>
        <taxon>Clostridium</taxon>
    </lineage>
</organism>
<protein>
    <submittedName>
        <fullName evidence="1">Uncharacterized protein</fullName>
    </submittedName>
</protein>
<sequence length="48" mass="5583">MKEITILVLEIILLILKGFDVTDATKRTSEKHGVEFATLWEVIPKKWK</sequence>
<dbReference type="Proteomes" id="UP001519921">
    <property type="component" value="Unassembled WGS sequence"/>
</dbReference>
<gene>
    <name evidence="1" type="ORF">KYD98_14675</name>
</gene>
<accession>A0ABS7ARQ1</accession>
<evidence type="ECO:0000313" key="2">
    <source>
        <dbReference type="Proteomes" id="UP001519921"/>
    </source>
</evidence>
<evidence type="ECO:0000313" key="1">
    <source>
        <dbReference type="EMBL" id="MBW6411336.1"/>
    </source>
</evidence>
<dbReference type="RefSeq" id="WP_219780804.1">
    <property type="nucleotide sequence ID" value="NZ_JAHXPT010000013.1"/>
</dbReference>
<reference evidence="1 2" key="1">
    <citation type="submission" date="2021-07" db="EMBL/GenBank/DDBJ databases">
        <title>Clostridium weizhouense sp. nov., an anaerobic bacterium isolated from activated sludge of Petroleum wastewater.</title>
        <authorList>
            <person name="Li Q."/>
        </authorList>
    </citation>
    <scope>NUCLEOTIDE SEQUENCE [LARGE SCALE GENOMIC DNA]</scope>
    <source>
        <strain evidence="1 2">YB-6</strain>
    </source>
</reference>
<comment type="caution">
    <text evidence="1">The sequence shown here is derived from an EMBL/GenBank/DDBJ whole genome shotgun (WGS) entry which is preliminary data.</text>
</comment>
<proteinExistence type="predicted"/>
<keyword evidence="2" id="KW-1185">Reference proteome</keyword>